<protein>
    <recommendedName>
        <fullName evidence="4 12">Ribosomal RNA small subunit methyltransferase E</fullName>
        <ecNumber evidence="3 12">2.1.1.193</ecNumber>
    </recommendedName>
</protein>
<dbReference type="CDD" id="cd18084">
    <property type="entry name" value="RsmE-like"/>
    <property type="match status" value="1"/>
</dbReference>
<comment type="catalytic activity">
    <reaction evidence="11 12">
        <text>uridine(1498) in 16S rRNA + S-adenosyl-L-methionine = N(3)-methyluridine(1498) in 16S rRNA + S-adenosyl-L-homocysteine + H(+)</text>
        <dbReference type="Rhea" id="RHEA:42920"/>
        <dbReference type="Rhea" id="RHEA-COMP:10283"/>
        <dbReference type="Rhea" id="RHEA-COMP:10284"/>
        <dbReference type="ChEBI" id="CHEBI:15378"/>
        <dbReference type="ChEBI" id="CHEBI:57856"/>
        <dbReference type="ChEBI" id="CHEBI:59789"/>
        <dbReference type="ChEBI" id="CHEBI:65315"/>
        <dbReference type="ChEBI" id="CHEBI:74502"/>
        <dbReference type="EC" id="2.1.1.193"/>
    </reaction>
</comment>
<dbReference type="InterPro" id="IPR029026">
    <property type="entry name" value="tRNA_m1G_MTases_N"/>
</dbReference>
<evidence type="ECO:0000256" key="10">
    <source>
        <dbReference type="ARBA" id="ARBA00025699"/>
    </source>
</evidence>
<evidence type="ECO:0000313" key="16">
    <source>
        <dbReference type="Proteomes" id="UP001321804"/>
    </source>
</evidence>
<evidence type="ECO:0000256" key="8">
    <source>
        <dbReference type="ARBA" id="ARBA00022679"/>
    </source>
</evidence>
<dbReference type="PIRSF" id="PIRSF015601">
    <property type="entry name" value="MTase_slr0722"/>
    <property type="match status" value="1"/>
</dbReference>
<evidence type="ECO:0000256" key="1">
    <source>
        <dbReference type="ARBA" id="ARBA00004496"/>
    </source>
</evidence>
<organism evidence="15 16">
    <name type="scientific">Xylocopilactobacillus apis</name>
    <dbReference type="NCBI Taxonomy" id="2932183"/>
    <lineage>
        <taxon>Bacteria</taxon>
        <taxon>Bacillati</taxon>
        <taxon>Bacillota</taxon>
        <taxon>Bacilli</taxon>
        <taxon>Lactobacillales</taxon>
        <taxon>Lactobacillaceae</taxon>
        <taxon>Xylocopilactobacillus</taxon>
    </lineage>
</organism>
<name>A0AAU9DKM6_9LACO</name>
<evidence type="ECO:0000259" key="14">
    <source>
        <dbReference type="Pfam" id="PF20260"/>
    </source>
</evidence>
<feature type="domain" description="Ribosomal RNA small subunit methyltransferase E methyltransferase" evidence="13">
    <location>
        <begin position="73"/>
        <end position="237"/>
    </location>
</feature>
<keyword evidence="6 12" id="KW-0698">rRNA processing</keyword>
<dbReference type="EC" id="2.1.1.193" evidence="3 12"/>
<dbReference type="Pfam" id="PF20260">
    <property type="entry name" value="PUA_4"/>
    <property type="match status" value="1"/>
</dbReference>
<comment type="similarity">
    <text evidence="2 12">Belongs to the RNA methyltransferase RsmE family.</text>
</comment>
<dbReference type="EMBL" id="AP026801">
    <property type="protein sequence ID" value="BDR56044.1"/>
    <property type="molecule type" value="Genomic_DNA"/>
</dbReference>
<dbReference type="InterPro" id="IPR029028">
    <property type="entry name" value="Alpha/beta_knot_MTases"/>
</dbReference>
<dbReference type="KEGG" id="xak:KIMC2_06060"/>
<accession>A0AAU9DKM6</accession>
<dbReference type="GO" id="GO:0005737">
    <property type="term" value="C:cytoplasm"/>
    <property type="evidence" value="ECO:0007669"/>
    <property type="project" value="UniProtKB-SubCell"/>
</dbReference>
<dbReference type="NCBIfam" id="TIGR00046">
    <property type="entry name" value="RsmE family RNA methyltransferase"/>
    <property type="match status" value="1"/>
</dbReference>
<keyword evidence="9 12" id="KW-0949">S-adenosyl-L-methionine</keyword>
<dbReference type="GO" id="GO:0070475">
    <property type="term" value="P:rRNA base methylation"/>
    <property type="evidence" value="ECO:0007669"/>
    <property type="project" value="TreeGrafter"/>
</dbReference>
<reference evidence="15 16" key="1">
    <citation type="journal article" date="2023" name="Microbiol. Spectr.">
        <title>Symbiosis of Carpenter Bees with Uncharacterized Lactic Acid Bacteria Showing NAD Auxotrophy.</title>
        <authorList>
            <person name="Kawasaki S."/>
            <person name="Ozawa K."/>
            <person name="Mori T."/>
            <person name="Yamamoto A."/>
            <person name="Ito M."/>
            <person name="Ohkuma M."/>
            <person name="Sakamoto M."/>
            <person name="Matsutani M."/>
        </authorList>
    </citation>
    <scope>NUCLEOTIDE SEQUENCE [LARGE SCALE GENOMIC DNA]</scope>
    <source>
        <strain evidence="15 16">KimC2</strain>
    </source>
</reference>
<dbReference type="GO" id="GO:0070042">
    <property type="term" value="F:rRNA (uridine-N3-)-methyltransferase activity"/>
    <property type="evidence" value="ECO:0007669"/>
    <property type="project" value="TreeGrafter"/>
</dbReference>
<feature type="domain" description="Ribosomal RNA small subunit methyltransferase E PUA-like" evidence="14">
    <location>
        <begin position="16"/>
        <end position="62"/>
    </location>
</feature>
<dbReference type="SUPFAM" id="SSF75217">
    <property type="entry name" value="alpha/beta knot"/>
    <property type="match status" value="1"/>
</dbReference>
<dbReference type="Pfam" id="PF04452">
    <property type="entry name" value="Methyltrans_RNA"/>
    <property type="match status" value="1"/>
</dbReference>
<evidence type="ECO:0000256" key="9">
    <source>
        <dbReference type="ARBA" id="ARBA00022691"/>
    </source>
</evidence>
<dbReference type="Proteomes" id="UP001321804">
    <property type="component" value="Chromosome"/>
</dbReference>
<dbReference type="AlphaFoldDB" id="A0AAU9DKM6"/>
<evidence type="ECO:0000256" key="12">
    <source>
        <dbReference type="PIRNR" id="PIRNR015601"/>
    </source>
</evidence>
<evidence type="ECO:0000256" key="2">
    <source>
        <dbReference type="ARBA" id="ARBA00005528"/>
    </source>
</evidence>
<dbReference type="InterPro" id="IPR046887">
    <property type="entry name" value="RsmE_PUA-like"/>
</dbReference>
<dbReference type="InterPro" id="IPR006700">
    <property type="entry name" value="RsmE"/>
</dbReference>
<dbReference type="InterPro" id="IPR046886">
    <property type="entry name" value="RsmE_MTase_dom"/>
</dbReference>
<dbReference type="PANTHER" id="PTHR30027:SF3">
    <property type="entry name" value="16S RRNA (URACIL(1498)-N(3))-METHYLTRANSFERASE"/>
    <property type="match status" value="1"/>
</dbReference>
<proteinExistence type="inferred from homology"/>
<evidence type="ECO:0000313" key="15">
    <source>
        <dbReference type="EMBL" id="BDR56044.1"/>
    </source>
</evidence>
<evidence type="ECO:0000256" key="11">
    <source>
        <dbReference type="ARBA" id="ARBA00047944"/>
    </source>
</evidence>
<dbReference type="RefSeq" id="WP_317697888.1">
    <property type="nucleotide sequence ID" value="NZ_AP026801.1"/>
</dbReference>
<evidence type="ECO:0000256" key="5">
    <source>
        <dbReference type="ARBA" id="ARBA00022490"/>
    </source>
</evidence>
<dbReference type="SUPFAM" id="SSF88697">
    <property type="entry name" value="PUA domain-like"/>
    <property type="match status" value="1"/>
</dbReference>
<evidence type="ECO:0000256" key="3">
    <source>
        <dbReference type="ARBA" id="ARBA00012328"/>
    </source>
</evidence>
<keyword evidence="7 12" id="KW-0489">Methyltransferase</keyword>
<dbReference type="PANTHER" id="PTHR30027">
    <property type="entry name" value="RIBOSOMAL RNA SMALL SUBUNIT METHYLTRANSFERASE E"/>
    <property type="match status" value="1"/>
</dbReference>
<keyword evidence="5 12" id="KW-0963">Cytoplasm</keyword>
<evidence type="ECO:0000256" key="7">
    <source>
        <dbReference type="ARBA" id="ARBA00022603"/>
    </source>
</evidence>
<sequence>MQRVFISNELTDQITLSGEDYHHLIEVLRYQKGKTFEVADKLGQVAVYEVNKINESKKTLDIKLVSKNDRDTELPVEVTLICALTKGKKIDETVEKGSEFGANHFIFYHSKYSPVKYSDEWGQKKEERLNKIALTAAKQSHRNFIPTVTVQEHLLWDELEFQTKFLAYEKASDSKSDLKERLSKIAIPSSLCCAFGPEGGFASKEVEEFIEHGFHSISLGRRILRAENAPLFFLSVLSFYFEI</sequence>
<comment type="subcellular location">
    <subcellularLocation>
        <location evidence="1 12">Cytoplasm</location>
    </subcellularLocation>
</comment>
<comment type="function">
    <text evidence="10 12">Specifically methylates the N3 position of the uracil ring of uridine 1498 (m3U1498) in 16S rRNA. Acts on the fully assembled 30S ribosomal subunit.</text>
</comment>
<evidence type="ECO:0000256" key="6">
    <source>
        <dbReference type="ARBA" id="ARBA00022552"/>
    </source>
</evidence>
<evidence type="ECO:0000259" key="13">
    <source>
        <dbReference type="Pfam" id="PF04452"/>
    </source>
</evidence>
<dbReference type="Gene3D" id="3.40.1280.10">
    <property type="match status" value="1"/>
</dbReference>
<keyword evidence="16" id="KW-1185">Reference proteome</keyword>
<gene>
    <name evidence="15" type="ORF">KIMC2_06060</name>
</gene>
<keyword evidence="8 12" id="KW-0808">Transferase</keyword>
<evidence type="ECO:0000256" key="4">
    <source>
        <dbReference type="ARBA" id="ARBA00013673"/>
    </source>
</evidence>
<dbReference type="InterPro" id="IPR015947">
    <property type="entry name" value="PUA-like_sf"/>
</dbReference>